<evidence type="ECO:0000256" key="3">
    <source>
        <dbReference type="ARBA" id="ARBA00007970"/>
    </source>
</evidence>
<evidence type="ECO:0000256" key="4">
    <source>
        <dbReference type="ARBA" id="ARBA00011738"/>
    </source>
</evidence>
<accession>A0ABV6ZZ71</accession>
<evidence type="ECO:0000256" key="2">
    <source>
        <dbReference type="ARBA" id="ARBA00005011"/>
    </source>
</evidence>
<reference evidence="12" key="1">
    <citation type="journal article" date="2019" name="Int. J. Syst. Evol. Microbiol.">
        <title>The Global Catalogue of Microorganisms (GCM) 10K type strain sequencing project: providing services to taxonomists for standard genome sequencing and annotation.</title>
        <authorList>
            <consortium name="The Broad Institute Genomics Platform"/>
            <consortium name="The Broad Institute Genome Sequencing Center for Infectious Disease"/>
            <person name="Wu L."/>
            <person name="Ma J."/>
        </authorList>
    </citation>
    <scope>NUCLEOTIDE SEQUENCE [LARGE SCALE GENOMIC DNA]</scope>
    <source>
        <strain evidence="12">KCTC 52487</strain>
    </source>
</reference>
<dbReference type="PANTHER" id="PTHR43643">
    <property type="entry name" value="HISTIDINOL-PHOSPHATE AMINOTRANSFERASE 2"/>
    <property type="match status" value="1"/>
</dbReference>
<evidence type="ECO:0000256" key="1">
    <source>
        <dbReference type="ARBA" id="ARBA00001933"/>
    </source>
</evidence>
<evidence type="ECO:0000256" key="9">
    <source>
        <dbReference type="HAMAP-Rule" id="MF_01023"/>
    </source>
</evidence>
<dbReference type="EC" id="2.6.1.9" evidence="9"/>
<dbReference type="EMBL" id="JBHRSV010000020">
    <property type="protein sequence ID" value="MFC2926692.1"/>
    <property type="molecule type" value="Genomic_DNA"/>
</dbReference>
<comment type="cofactor">
    <cofactor evidence="1 9">
        <name>pyridoxal 5'-phosphate</name>
        <dbReference type="ChEBI" id="CHEBI:597326"/>
    </cofactor>
</comment>
<proteinExistence type="inferred from homology"/>
<sequence length="362" mass="39061">MPVTPRPGILDIRPYTPGAADAPGVANPVKLSSNENPLGCSPKAKEAFEAASKKLNLYPDGGARKLREAIAEVEGLEADRIVCGCGSDEILQLLGRAYLEPGDKVVQSEYGFLVYRLVAMTSGAHFVSAPETGCRASVDALLEAAGDDAAIVFLANPNNPTGTYLSGEEVRRLRAGLPEGCLLVVDEAYAEYVDVPDYETMLPMARERDDTIVTRTFSKIHGLAALRLGWAYADRSIIDVLNRVRGPFNVNLPAIDAGIAAIRDIEFREKSAAHNREQVAYLTQQLRGIGLEITPSVGNFVLIHFPETTGKTAADADRFLTARGLIVRPLVPYNLPNALRLTAGRADDNRKVVDALTEFMAA</sequence>
<dbReference type="Gene3D" id="3.40.640.10">
    <property type="entry name" value="Type I PLP-dependent aspartate aminotransferase-like (Major domain)"/>
    <property type="match status" value="1"/>
</dbReference>
<keyword evidence="12" id="KW-1185">Reference proteome</keyword>
<feature type="domain" description="Aminotransferase class I/classII large" evidence="10">
    <location>
        <begin position="28"/>
        <end position="356"/>
    </location>
</feature>
<evidence type="ECO:0000256" key="6">
    <source>
        <dbReference type="ARBA" id="ARBA00022679"/>
    </source>
</evidence>
<name>A0ABV6ZZ71_9PROT</name>
<comment type="pathway">
    <text evidence="2 9">Amino-acid biosynthesis; L-histidine biosynthesis; L-histidine from 5-phospho-alpha-D-ribose 1-diphosphate: step 7/9.</text>
</comment>
<dbReference type="Proteomes" id="UP001595379">
    <property type="component" value="Unassembled WGS sequence"/>
</dbReference>
<gene>
    <name evidence="9 11" type="primary">hisC</name>
    <name evidence="11" type="ORF">ACFOOR_11295</name>
</gene>
<comment type="similarity">
    <text evidence="3 9">Belongs to the class-II pyridoxal-phosphate-dependent aminotransferase family. Histidinol-phosphate aminotransferase subfamily.</text>
</comment>
<comment type="caution">
    <text evidence="11">The sequence shown here is derived from an EMBL/GenBank/DDBJ whole genome shotgun (WGS) entry which is preliminary data.</text>
</comment>
<keyword evidence="9" id="KW-0368">Histidine biosynthesis</keyword>
<organism evidence="11 12">
    <name type="scientific">Hyphobacterium vulgare</name>
    <dbReference type="NCBI Taxonomy" id="1736751"/>
    <lineage>
        <taxon>Bacteria</taxon>
        <taxon>Pseudomonadati</taxon>
        <taxon>Pseudomonadota</taxon>
        <taxon>Alphaproteobacteria</taxon>
        <taxon>Maricaulales</taxon>
        <taxon>Maricaulaceae</taxon>
        <taxon>Hyphobacterium</taxon>
    </lineage>
</organism>
<evidence type="ECO:0000313" key="11">
    <source>
        <dbReference type="EMBL" id="MFC2926692.1"/>
    </source>
</evidence>
<dbReference type="PANTHER" id="PTHR43643:SF3">
    <property type="entry name" value="HISTIDINOL-PHOSPHATE AMINOTRANSFERASE"/>
    <property type="match status" value="1"/>
</dbReference>
<comment type="catalytic activity">
    <reaction evidence="8 9">
        <text>L-histidinol phosphate + 2-oxoglutarate = 3-(imidazol-4-yl)-2-oxopropyl phosphate + L-glutamate</text>
        <dbReference type="Rhea" id="RHEA:23744"/>
        <dbReference type="ChEBI" id="CHEBI:16810"/>
        <dbReference type="ChEBI" id="CHEBI:29985"/>
        <dbReference type="ChEBI" id="CHEBI:57766"/>
        <dbReference type="ChEBI" id="CHEBI:57980"/>
        <dbReference type="EC" id="2.6.1.9"/>
    </reaction>
</comment>
<dbReference type="InterPro" id="IPR005861">
    <property type="entry name" value="HisP_aminotrans"/>
</dbReference>
<dbReference type="NCBIfam" id="TIGR01141">
    <property type="entry name" value="hisC"/>
    <property type="match status" value="1"/>
</dbReference>
<evidence type="ECO:0000259" key="10">
    <source>
        <dbReference type="Pfam" id="PF00155"/>
    </source>
</evidence>
<dbReference type="CDD" id="cd00609">
    <property type="entry name" value="AAT_like"/>
    <property type="match status" value="1"/>
</dbReference>
<keyword evidence="6 9" id="KW-0808">Transferase</keyword>
<dbReference type="Gene3D" id="3.90.1150.10">
    <property type="entry name" value="Aspartate Aminotransferase, domain 1"/>
    <property type="match status" value="1"/>
</dbReference>
<keyword evidence="5 9" id="KW-0032">Aminotransferase</keyword>
<feature type="modified residue" description="N6-(pyridoxal phosphate)lysine" evidence="9">
    <location>
        <position position="219"/>
    </location>
</feature>
<evidence type="ECO:0000256" key="8">
    <source>
        <dbReference type="ARBA" id="ARBA00047481"/>
    </source>
</evidence>
<evidence type="ECO:0000256" key="5">
    <source>
        <dbReference type="ARBA" id="ARBA00022576"/>
    </source>
</evidence>
<dbReference type="GO" id="GO:0004400">
    <property type="term" value="F:histidinol-phosphate transaminase activity"/>
    <property type="evidence" value="ECO:0007669"/>
    <property type="project" value="UniProtKB-EC"/>
</dbReference>
<keyword evidence="7 9" id="KW-0663">Pyridoxal phosphate</keyword>
<dbReference type="HAMAP" id="MF_01023">
    <property type="entry name" value="HisC_aminotrans_2"/>
    <property type="match status" value="1"/>
</dbReference>
<evidence type="ECO:0000256" key="7">
    <source>
        <dbReference type="ARBA" id="ARBA00022898"/>
    </source>
</evidence>
<dbReference type="RefSeq" id="WP_343164675.1">
    <property type="nucleotide sequence ID" value="NZ_JBHRSV010000020.1"/>
</dbReference>
<dbReference type="InterPro" id="IPR050106">
    <property type="entry name" value="HistidinolP_aminotransfase"/>
</dbReference>
<protein>
    <recommendedName>
        <fullName evidence="9">Histidinol-phosphate aminotransferase</fullName>
        <ecNumber evidence="9">2.6.1.9</ecNumber>
    </recommendedName>
    <alternativeName>
        <fullName evidence="9">Imidazole acetol-phosphate transaminase</fullName>
    </alternativeName>
</protein>
<dbReference type="Pfam" id="PF00155">
    <property type="entry name" value="Aminotran_1_2"/>
    <property type="match status" value="1"/>
</dbReference>
<dbReference type="InterPro" id="IPR015421">
    <property type="entry name" value="PyrdxlP-dep_Trfase_major"/>
</dbReference>
<dbReference type="InterPro" id="IPR004839">
    <property type="entry name" value="Aminotransferase_I/II_large"/>
</dbReference>
<dbReference type="InterPro" id="IPR015424">
    <property type="entry name" value="PyrdxlP-dep_Trfase"/>
</dbReference>
<comment type="subunit">
    <text evidence="4 9">Homodimer.</text>
</comment>
<dbReference type="SUPFAM" id="SSF53383">
    <property type="entry name" value="PLP-dependent transferases"/>
    <property type="match status" value="1"/>
</dbReference>
<keyword evidence="9" id="KW-0028">Amino-acid biosynthesis</keyword>
<evidence type="ECO:0000313" key="12">
    <source>
        <dbReference type="Proteomes" id="UP001595379"/>
    </source>
</evidence>
<dbReference type="InterPro" id="IPR015422">
    <property type="entry name" value="PyrdxlP-dep_Trfase_small"/>
</dbReference>